<dbReference type="EMBL" id="JBFXLQ010000010">
    <property type="protein sequence ID" value="KAL2869333.1"/>
    <property type="molecule type" value="Genomic_DNA"/>
</dbReference>
<sequence length="221" mass="24317">MHWTPLLPLLPILSLPPLTLGLQTTRISITFTPRCPPPPQDQDSPAAHPADLDPEEWFSTSLNVRSGVCQPIPVPLPVPVSVGYSVSEVSHVSVSASFSRGNSAEREREGEKCVVRLWEVPGCLDAPIIEEEIDVSAEVLESGEEVKSECRRRMFPALNEVFVRVDCEGGGSSHRTPDPEHLHPKVNGTAMDGGKNMNGTSGANQTLSRRWQRRRLSLWRA</sequence>
<gene>
    <name evidence="3" type="ORF">BJX67DRAFT_379353</name>
</gene>
<feature type="compositionally biased region" description="Polar residues" evidence="1">
    <location>
        <begin position="197"/>
        <end position="206"/>
    </location>
</feature>
<feature type="signal peptide" evidence="2">
    <location>
        <begin position="1"/>
        <end position="21"/>
    </location>
</feature>
<keyword evidence="4" id="KW-1185">Reference proteome</keyword>
<evidence type="ECO:0000313" key="3">
    <source>
        <dbReference type="EMBL" id="KAL2869333.1"/>
    </source>
</evidence>
<accession>A0ABR4LXS0</accession>
<dbReference type="RefSeq" id="XP_070888312.1">
    <property type="nucleotide sequence ID" value="XM_071032546.1"/>
</dbReference>
<dbReference type="Proteomes" id="UP001610432">
    <property type="component" value="Unassembled WGS sequence"/>
</dbReference>
<evidence type="ECO:0000256" key="1">
    <source>
        <dbReference type="SAM" id="MobiDB-lite"/>
    </source>
</evidence>
<feature type="region of interest" description="Disordered" evidence="1">
    <location>
        <begin position="31"/>
        <end position="53"/>
    </location>
</feature>
<dbReference type="GeneID" id="98147618"/>
<reference evidence="3 4" key="1">
    <citation type="submission" date="2024-07" db="EMBL/GenBank/DDBJ databases">
        <title>Section-level genome sequencing and comparative genomics of Aspergillus sections Usti and Cavernicolus.</title>
        <authorList>
            <consortium name="Lawrence Berkeley National Laboratory"/>
            <person name="Nybo J.L."/>
            <person name="Vesth T.C."/>
            <person name="Theobald S."/>
            <person name="Frisvad J.C."/>
            <person name="Larsen T.O."/>
            <person name="Kjaerboelling I."/>
            <person name="Rothschild-Mancinelli K."/>
            <person name="Lyhne E.K."/>
            <person name="Kogle M.E."/>
            <person name="Barry K."/>
            <person name="Clum A."/>
            <person name="Na H."/>
            <person name="Ledsgaard L."/>
            <person name="Lin J."/>
            <person name="Lipzen A."/>
            <person name="Kuo A."/>
            <person name="Riley R."/>
            <person name="Mondo S."/>
            <person name="Labutti K."/>
            <person name="Haridas S."/>
            <person name="Pangalinan J."/>
            <person name="Salamov A.A."/>
            <person name="Simmons B.A."/>
            <person name="Magnuson J.K."/>
            <person name="Chen J."/>
            <person name="Drula E."/>
            <person name="Henrissat B."/>
            <person name="Wiebenga A."/>
            <person name="Lubbers R.J."/>
            <person name="Gomes A.C."/>
            <person name="Macurrencykelacurrency M.R."/>
            <person name="Stajich J."/>
            <person name="Grigoriev I.V."/>
            <person name="Mortensen U.H."/>
            <person name="De Vries R.P."/>
            <person name="Baker S.E."/>
            <person name="Andersen M.R."/>
        </authorList>
    </citation>
    <scope>NUCLEOTIDE SEQUENCE [LARGE SCALE GENOMIC DNA]</scope>
    <source>
        <strain evidence="3 4">CBS 449.75</strain>
    </source>
</reference>
<feature type="chain" id="PRO_5046190990" evidence="2">
    <location>
        <begin position="22"/>
        <end position="221"/>
    </location>
</feature>
<feature type="region of interest" description="Disordered" evidence="1">
    <location>
        <begin position="190"/>
        <end position="209"/>
    </location>
</feature>
<evidence type="ECO:0000256" key="2">
    <source>
        <dbReference type="SAM" id="SignalP"/>
    </source>
</evidence>
<comment type="caution">
    <text evidence="3">The sequence shown here is derived from an EMBL/GenBank/DDBJ whole genome shotgun (WGS) entry which is preliminary data.</text>
</comment>
<protein>
    <submittedName>
        <fullName evidence="3">Uncharacterized protein</fullName>
    </submittedName>
</protein>
<keyword evidence="2" id="KW-0732">Signal</keyword>
<name>A0ABR4LXS0_9EURO</name>
<evidence type="ECO:0000313" key="4">
    <source>
        <dbReference type="Proteomes" id="UP001610432"/>
    </source>
</evidence>
<proteinExistence type="predicted"/>
<organism evidence="3 4">
    <name type="scientific">Aspergillus lucknowensis</name>
    <dbReference type="NCBI Taxonomy" id="176173"/>
    <lineage>
        <taxon>Eukaryota</taxon>
        <taxon>Fungi</taxon>
        <taxon>Dikarya</taxon>
        <taxon>Ascomycota</taxon>
        <taxon>Pezizomycotina</taxon>
        <taxon>Eurotiomycetes</taxon>
        <taxon>Eurotiomycetidae</taxon>
        <taxon>Eurotiales</taxon>
        <taxon>Aspergillaceae</taxon>
        <taxon>Aspergillus</taxon>
        <taxon>Aspergillus subgen. Nidulantes</taxon>
    </lineage>
</organism>